<feature type="non-terminal residue" evidence="3">
    <location>
        <position position="184"/>
    </location>
</feature>
<dbReference type="Gene3D" id="3.30.460.10">
    <property type="entry name" value="Beta Polymerase, domain 2"/>
    <property type="match status" value="1"/>
</dbReference>
<evidence type="ECO:0000256" key="1">
    <source>
        <dbReference type="ARBA" id="ARBA00022679"/>
    </source>
</evidence>
<reference evidence="3" key="1">
    <citation type="submission" date="2018-05" db="EMBL/GenBank/DDBJ databases">
        <authorList>
            <person name="Lanie J.A."/>
            <person name="Ng W.-L."/>
            <person name="Kazmierczak K.M."/>
            <person name="Andrzejewski T.M."/>
            <person name="Davidsen T.M."/>
            <person name="Wayne K.J."/>
            <person name="Tettelin H."/>
            <person name="Glass J.I."/>
            <person name="Rusch D."/>
            <person name="Podicherti R."/>
            <person name="Tsui H.-C.T."/>
            <person name="Winkler M.E."/>
        </authorList>
    </citation>
    <scope>NUCLEOTIDE SEQUENCE</scope>
</reference>
<dbReference type="PANTHER" id="PTHR43051:SF1">
    <property type="entry name" value="POLYNUCLEOTIDE ADENYLYLTRANSFERASE FAMILY PROTEIN"/>
    <property type="match status" value="1"/>
</dbReference>
<gene>
    <name evidence="3" type="ORF">METZ01_LOCUS397851</name>
</gene>
<dbReference type="GO" id="GO:0003723">
    <property type="term" value="F:RNA binding"/>
    <property type="evidence" value="ECO:0007669"/>
    <property type="project" value="InterPro"/>
</dbReference>
<evidence type="ECO:0000313" key="3">
    <source>
        <dbReference type="EMBL" id="SVD44997.1"/>
    </source>
</evidence>
<accession>A0A382VET6</accession>
<dbReference type="CDD" id="cd05398">
    <property type="entry name" value="NT_ClassII-CCAase"/>
    <property type="match status" value="1"/>
</dbReference>
<dbReference type="InterPro" id="IPR043519">
    <property type="entry name" value="NT_sf"/>
</dbReference>
<feature type="non-terminal residue" evidence="3">
    <location>
        <position position="1"/>
    </location>
</feature>
<dbReference type="GO" id="GO:0006396">
    <property type="term" value="P:RNA processing"/>
    <property type="evidence" value="ECO:0007669"/>
    <property type="project" value="InterPro"/>
</dbReference>
<feature type="domain" description="Poly A polymerase head" evidence="2">
    <location>
        <begin position="1"/>
        <end position="125"/>
    </location>
</feature>
<proteinExistence type="predicted"/>
<dbReference type="AlphaFoldDB" id="A0A382VET6"/>
<name>A0A382VET6_9ZZZZ</name>
<dbReference type="Pfam" id="PF01743">
    <property type="entry name" value="PolyA_pol"/>
    <property type="match status" value="1"/>
</dbReference>
<dbReference type="SUPFAM" id="SSF81301">
    <property type="entry name" value="Nucleotidyltransferase"/>
    <property type="match status" value="1"/>
</dbReference>
<dbReference type="GO" id="GO:0016779">
    <property type="term" value="F:nucleotidyltransferase activity"/>
    <property type="evidence" value="ECO:0007669"/>
    <property type="project" value="InterPro"/>
</dbReference>
<dbReference type="InterPro" id="IPR002646">
    <property type="entry name" value="PolA_pol_head_dom"/>
</dbReference>
<dbReference type="PANTHER" id="PTHR43051">
    <property type="entry name" value="POLYNUCLEOTIDE ADENYLYLTRANSFERASE FAMILY PROTEIN"/>
    <property type="match status" value="1"/>
</dbReference>
<organism evidence="3">
    <name type="scientific">marine metagenome</name>
    <dbReference type="NCBI Taxonomy" id="408172"/>
    <lineage>
        <taxon>unclassified sequences</taxon>
        <taxon>metagenomes</taxon>
        <taxon>ecological metagenomes</taxon>
    </lineage>
</organism>
<dbReference type="EMBL" id="UINC01151409">
    <property type="protein sequence ID" value="SVD44997.1"/>
    <property type="molecule type" value="Genomic_DNA"/>
</dbReference>
<protein>
    <recommendedName>
        <fullName evidence="2">Poly A polymerase head domain-containing protein</fullName>
    </recommendedName>
</protein>
<dbReference type="Gene3D" id="1.10.3090.10">
    <property type="entry name" value="cca-adding enzyme, domain 2"/>
    <property type="match status" value="1"/>
</dbReference>
<dbReference type="SUPFAM" id="SSF81891">
    <property type="entry name" value="Poly A polymerase C-terminal region-like"/>
    <property type="match status" value="1"/>
</dbReference>
<keyword evidence="1" id="KW-0808">Transferase</keyword>
<dbReference type="InterPro" id="IPR052191">
    <property type="entry name" value="tRNA_ntf/polyA_polymerase_I"/>
</dbReference>
<sequence>VGGCIRDLILDRSPKDFDIATDAHPEEIRDLFRNSRIVGKRFKIVHTRFGREIVEVTTFRAPHTDQYDETHSESGMTLVDNNFGTFEEDVFRRDFTMNAIYYQPDTDEITDLAHGVDDVQARTIRTIGEPESRIREDPVRMLRAARFQAKLNFDPTEELRDHIRSLGYLIQDVAPARLFEEVLK</sequence>
<evidence type="ECO:0000259" key="2">
    <source>
        <dbReference type="Pfam" id="PF01743"/>
    </source>
</evidence>